<dbReference type="PANTHER" id="PTHR45647:SF100">
    <property type="entry name" value="U-BOX DOMAIN-CONTAINING PROTEIN 33"/>
    <property type="match status" value="1"/>
</dbReference>
<evidence type="ECO:0000256" key="7">
    <source>
        <dbReference type="ARBA" id="ARBA00022786"/>
    </source>
</evidence>
<dbReference type="PROSITE" id="PS50011">
    <property type="entry name" value="PROTEIN_KINASE_DOM"/>
    <property type="match status" value="1"/>
</dbReference>
<dbReference type="PROSITE" id="PS00108">
    <property type="entry name" value="PROTEIN_KINASE_ST"/>
    <property type="match status" value="1"/>
</dbReference>
<dbReference type="PANTHER" id="PTHR45647">
    <property type="entry name" value="OS02G0152300 PROTEIN"/>
    <property type="match status" value="1"/>
</dbReference>
<proteinExistence type="predicted"/>
<keyword evidence="5" id="KW-0547">Nucleotide-binding</keyword>
<dbReference type="GO" id="GO:0005524">
    <property type="term" value="F:ATP binding"/>
    <property type="evidence" value="ECO:0007669"/>
    <property type="project" value="UniProtKB-UniRule"/>
</dbReference>
<evidence type="ECO:0000256" key="8">
    <source>
        <dbReference type="ARBA" id="ARBA00022840"/>
    </source>
</evidence>
<feature type="coiled-coil region" evidence="9">
    <location>
        <begin position="391"/>
        <end position="453"/>
    </location>
</feature>
<sequence>MGSSRPEKALEDSVPAHVLISENTICAAVGKDVEEGKSILLWAFHNSGGRKICILHVHHPPNLIRHPLGPAKTPAEYVNEALVRESQDKERVNMQEILHKYDHFCGKMGVRAERLQTETESTIEEGIVKLITQHGVRRLVMGAAAKRHYNRNMMDLKSRKAKYVCERAPVYCFIQFICKGHLIHARKPRTDTENGESSLMMLRSRSVPSGNNMNVAQTGISNMFRSQSVAQNHIREYRNIVKSVFNAMFQRGTKEPSISPKSRSEVEHNSTTSDHESDVLSLRSPSGSSPSTYSPKGVLDLTLGPLVLKPSTPMWEGFEFMSTPFSPGSSPVVDVASSNEARSVADKSLDNPHYEKLQQVMVYAEKLTLLQQKVARELGEAMSKAQEELILRREIEEGKAKEREIETMKNQIDQLMEKFQIFQERETSLKNQIVELQVERDNAVKEAEELRHKQGECSSWNNAQYFAEFSLSEIKKATQNFHESLKIGGGGYGNIYKGYLHQIEVAIKRLHSQNLHSNRGQGPSEFQMEVRVLSRLSHPNLVRLIGSCPEEFALIYEYLPNGSLEDRLKCRDKSPPLLWKTRICIAAELCSVLVYLHSSKPHSIVHGDLKPSNILLDASFVSKLSDFGICRVLCHNQCSNNNTTLCRITVPKGTLGYVDPEFLETGKLTMKSDVYSFGIILLQLLTNRSAISIANEVKYALGTVSLQAVLDPSAGDWPIVVAQSLAELALSCCDRNQKNRPELGSDVLGKLESMRASS</sequence>
<keyword evidence="8" id="KW-0067">ATP-binding</keyword>
<keyword evidence="3" id="KW-0723">Serine/threonine-protein kinase</keyword>
<dbReference type="GO" id="GO:0004674">
    <property type="term" value="F:protein serine/threonine kinase activity"/>
    <property type="evidence" value="ECO:0007669"/>
    <property type="project" value="UniProtKB-KW"/>
</dbReference>
<dbReference type="InterPro" id="IPR014729">
    <property type="entry name" value="Rossmann-like_a/b/a_fold"/>
</dbReference>
<feature type="region of interest" description="Disordered" evidence="10">
    <location>
        <begin position="252"/>
        <end position="295"/>
    </location>
</feature>
<dbReference type="GeneID" id="108982744"/>
<dbReference type="AlphaFoldDB" id="A0A2I4DRG8"/>
<dbReference type="GO" id="GO:0061630">
    <property type="term" value="F:ubiquitin protein ligase activity"/>
    <property type="evidence" value="ECO:0007669"/>
    <property type="project" value="UniProtKB-EC"/>
</dbReference>
<evidence type="ECO:0000256" key="6">
    <source>
        <dbReference type="ARBA" id="ARBA00022777"/>
    </source>
</evidence>
<dbReference type="FunFam" id="3.30.200.20:FF:000039">
    <property type="entry name" value="receptor-like protein kinase FERONIA"/>
    <property type="match status" value="1"/>
</dbReference>
<accession>A0A2I4DRG8</accession>
<organism evidence="11 12">
    <name type="scientific">Juglans regia</name>
    <name type="common">English walnut</name>
    <dbReference type="NCBI Taxonomy" id="51240"/>
    <lineage>
        <taxon>Eukaryota</taxon>
        <taxon>Viridiplantae</taxon>
        <taxon>Streptophyta</taxon>
        <taxon>Embryophyta</taxon>
        <taxon>Tracheophyta</taxon>
        <taxon>Spermatophyta</taxon>
        <taxon>Magnoliopsida</taxon>
        <taxon>eudicotyledons</taxon>
        <taxon>Gunneridae</taxon>
        <taxon>Pentapetalae</taxon>
        <taxon>rosids</taxon>
        <taxon>fabids</taxon>
        <taxon>Fagales</taxon>
        <taxon>Juglandaceae</taxon>
        <taxon>Juglans</taxon>
    </lineage>
</organism>
<evidence type="ECO:0000256" key="1">
    <source>
        <dbReference type="ARBA" id="ARBA00000900"/>
    </source>
</evidence>
<dbReference type="SUPFAM" id="SSF56112">
    <property type="entry name" value="Protein kinase-like (PK-like)"/>
    <property type="match status" value="1"/>
</dbReference>
<dbReference type="Gene3D" id="3.30.200.20">
    <property type="entry name" value="Phosphorylase Kinase, domain 1"/>
    <property type="match status" value="1"/>
</dbReference>
<dbReference type="Gene3D" id="1.10.510.10">
    <property type="entry name" value="Transferase(Phosphotransferase) domain 1"/>
    <property type="match status" value="1"/>
</dbReference>
<evidence type="ECO:0000256" key="3">
    <source>
        <dbReference type="ARBA" id="ARBA00022527"/>
    </source>
</evidence>
<dbReference type="InterPro" id="IPR008271">
    <property type="entry name" value="Ser/Thr_kinase_AS"/>
</dbReference>
<evidence type="ECO:0000256" key="5">
    <source>
        <dbReference type="ARBA" id="ARBA00022741"/>
    </source>
</evidence>
<dbReference type="KEGG" id="jre:108982744"/>
<dbReference type="InterPro" id="IPR051348">
    <property type="entry name" value="U-box_ubiquitin_ligases"/>
</dbReference>
<evidence type="ECO:0000256" key="4">
    <source>
        <dbReference type="ARBA" id="ARBA00022679"/>
    </source>
</evidence>
<comment type="catalytic activity">
    <reaction evidence="1">
        <text>S-ubiquitinyl-[E2 ubiquitin-conjugating enzyme]-L-cysteine + [acceptor protein]-L-lysine = [E2 ubiquitin-conjugating enzyme]-L-cysteine + N(6)-ubiquitinyl-[acceptor protein]-L-lysine.</text>
        <dbReference type="EC" id="2.3.2.27"/>
    </reaction>
</comment>
<dbReference type="Gramene" id="Jr07_06730_p1">
    <property type="protein sequence ID" value="cds.Jr07_06730_p1"/>
    <property type="gene ID" value="Jr07_06730"/>
</dbReference>
<dbReference type="CDD" id="cd01989">
    <property type="entry name" value="USP_STK_Ubox_N"/>
    <property type="match status" value="1"/>
</dbReference>
<dbReference type="PROSITE" id="PS00107">
    <property type="entry name" value="PROTEIN_KINASE_ATP"/>
    <property type="match status" value="1"/>
</dbReference>
<dbReference type="RefSeq" id="XP_018809745.2">
    <property type="nucleotide sequence ID" value="XM_018954200.2"/>
</dbReference>
<feature type="compositionally biased region" description="Basic and acidic residues" evidence="10">
    <location>
        <begin position="262"/>
        <end position="278"/>
    </location>
</feature>
<evidence type="ECO:0000313" key="11">
    <source>
        <dbReference type="Proteomes" id="UP000235220"/>
    </source>
</evidence>
<protein>
    <recommendedName>
        <fullName evidence="2">RING-type E3 ubiquitin transferase</fullName>
        <ecNumber evidence="2">2.3.2.27</ecNumber>
    </recommendedName>
</protein>
<keyword evidence="11" id="KW-1185">Reference proteome</keyword>
<dbReference type="Gene3D" id="3.40.50.620">
    <property type="entry name" value="HUPs"/>
    <property type="match status" value="1"/>
</dbReference>
<keyword evidence="7" id="KW-0833">Ubl conjugation pathway</keyword>
<name>A0A2I4DRG8_JUGRE</name>
<evidence type="ECO:0000256" key="10">
    <source>
        <dbReference type="SAM" id="MobiDB-lite"/>
    </source>
</evidence>
<dbReference type="InterPro" id="IPR011009">
    <property type="entry name" value="Kinase-like_dom_sf"/>
</dbReference>
<keyword evidence="4" id="KW-0808">Transferase</keyword>
<dbReference type="Pfam" id="PF00069">
    <property type="entry name" value="Pkinase"/>
    <property type="match status" value="1"/>
</dbReference>
<dbReference type="InterPro" id="IPR000719">
    <property type="entry name" value="Prot_kinase_dom"/>
</dbReference>
<evidence type="ECO:0000256" key="2">
    <source>
        <dbReference type="ARBA" id="ARBA00012483"/>
    </source>
</evidence>
<gene>
    <name evidence="12" type="primary">LOC108982744</name>
</gene>
<dbReference type="SMART" id="SM00220">
    <property type="entry name" value="S_TKc"/>
    <property type="match status" value="1"/>
</dbReference>
<keyword evidence="9" id="KW-0175">Coiled coil</keyword>
<reference evidence="12" key="1">
    <citation type="submission" date="2025-08" db="UniProtKB">
        <authorList>
            <consortium name="RefSeq"/>
        </authorList>
    </citation>
    <scope>IDENTIFICATION</scope>
    <source>
        <tissue evidence="12">Leaves</tissue>
    </source>
</reference>
<dbReference type="EC" id="2.3.2.27" evidence="2"/>
<dbReference type="OrthoDB" id="4062651at2759"/>
<evidence type="ECO:0000313" key="12">
    <source>
        <dbReference type="RefSeq" id="XP_018809745.2"/>
    </source>
</evidence>
<evidence type="ECO:0000256" key="9">
    <source>
        <dbReference type="SAM" id="Coils"/>
    </source>
</evidence>
<feature type="compositionally biased region" description="Low complexity" evidence="10">
    <location>
        <begin position="279"/>
        <end position="295"/>
    </location>
</feature>
<dbReference type="InterPro" id="IPR017441">
    <property type="entry name" value="Protein_kinase_ATP_BS"/>
</dbReference>
<dbReference type="Proteomes" id="UP000235220">
    <property type="component" value="Chromosome 7"/>
</dbReference>
<dbReference type="STRING" id="51240.A0A2I4DRG8"/>
<keyword evidence="6" id="KW-0418">Kinase</keyword>